<evidence type="ECO:0000313" key="2">
    <source>
        <dbReference type="Proteomes" id="UP000222054"/>
    </source>
</evidence>
<dbReference type="AlphaFoldDB" id="A0A2B9DSJ5"/>
<dbReference type="Proteomes" id="UP000222054">
    <property type="component" value="Unassembled WGS sequence"/>
</dbReference>
<accession>A0A2B9DSJ5</accession>
<organism evidence="1 2">
    <name type="scientific">Bacillus cereus</name>
    <dbReference type="NCBI Taxonomy" id="1396"/>
    <lineage>
        <taxon>Bacteria</taxon>
        <taxon>Bacillati</taxon>
        <taxon>Bacillota</taxon>
        <taxon>Bacilli</taxon>
        <taxon>Bacillales</taxon>
        <taxon>Bacillaceae</taxon>
        <taxon>Bacillus</taxon>
        <taxon>Bacillus cereus group</taxon>
    </lineage>
</organism>
<proteinExistence type="predicted"/>
<dbReference type="EMBL" id="NUHO01000029">
    <property type="protein sequence ID" value="PGM95678.1"/>
    <property type="molecule type" value="Genomic_DNA"/>
</dbReference>
<evidence type="ECO:0000313" key="1">
    <source>
        <dbReference type="EMBL" id="PGM95678.1"/>
    </source>
</evidence>
<reference evidence="1 2" key="1">
    <citation type="submission" date="2017-09" db="EMBL/GenBank/DDBJ databases">
        <title>Large-scale bioinformatics analysis of Bacillus genomes uncovers conserved roles of natural products in bacterial physiology.</title>
        <authorList>
            <consortium name="Agbiome Team Llc"/>
            <person name="Bleich R.M."/>
            <person name="Grubbs K.J."/>
            <person name="Santa Maria K.C."/>
            <person name="Allen S.E."/>
            <person name="Farag S."/>
            <person name="Shank E.A."/>
            <person name="Bowers A."/>
        </authorList>
    </citation>
    <scope>NUCLEOTIDE SEQUENCE [LARGE SCALE GENOMIC DNA]</scope>
    <source>
        <strain evidence="1 2">AFS053130</strain>
    </source>
</reference>
<name>A0A2B9DSJ5_BACCE</name>
<comment type="caution">
    <text evidence="1">The sequence shown here is derived from an EMBL/GenBank/DDBJ whole genome shotgun (WGS) entry which is preliminary data.</text>
</comment>
<protein>
    <submittedName>
        <fullName evidence="1">Uncharacterized protein</fullName>
    </submittedName>
</protein>
<gene>
    <name evidence="1" type="ORF">CN958_07770</name>
</gene>
<sequence>MRSFRVVYLKNIKTSKMPNPLCHKGFGIFKFLEKSAKHKGKLIVINPVQYCIHAQGTVK</sequence>